<dbReference type="EMBL" id="VDFW01000020">
    <property type="protein sequence ID" value="TNC23391.1"/>
    <property type="molecule type" value="Genomic_DNA"/>
</dbReference>
<dbReference type="AlphaFoldDB" id="A0A5C4LWM8"/>
<evidence type="ECO:0000259" key="1">
    <source>
        <dbReference type="Pfam" id="PF14534"/>
    </source>
</evidence>
<dbReference type="InterPro" id="IPR032710">
    <property type="entry name" value="NTF2-like_dom_sf"/>
</dbReference>
<dbReference type="NCBIfam" id="TIGR02246">
    <property type="entry name" value="SgcJ/EcaC family oxidoreductase"/>
    <property type="match status" value="1"/>
</dbReference>
<protein>
    <submittedName>
        <fullName evidence="2">SgcJ/EcaC family oxidoreductase</fullName>
    </submittedName>
</protein>
<organism evidence="2 3">
    <name type="scientific">Amycolatopsis alkalitolerans</name>
    <dbReference type="NCBI Taxonomy" id="2547244"/>
    <lineage>
        <taxon>Bacteria</taxon>
        <taxon>Bacillati</taxon>
        <taxon>Actinomycetota</taxon>
        <taxon>Actinomycetes</taxon>
        <taxon>Pseudonocardiales</taxon>
        <taxon>Pseudonocardiaceae</taxon>
        <taxon>Amycolatopsis</taxon>
    </lineage>
</organism>
<sequence>MFDEPAERRAILEVGQALQDAWNRGDAAGYASLFTDDASFVAWNGLHGYGRQAIGDAHRPLLEGPLAGSRLVVVDHADSQRPESLRLVRPDVAIMVTSGAVTLANEGAPGPDHDSVQTFVLVKNGDRGQITAFHNTRRQAQP</sequence>
<reference evidence="2 3" key="1">
    <citation type="submission" date="2019-06" db="EMBL/GenBank/DDBJ databases">
        <title>Amycolatopsis alkalitolerans sp. nov., isolated from Gastrodia elata Blume.</title>
        <authorList>
            <person name="Narsing Rao M.P."/>
            <person name="Li W.J."/>
        </authorList>
    </citation>
    <scope>NUCLEOTIDE SEQUENCE [LARGE SCALE GENOMIC DNA]</scope>
    <source>
        <strain evidence="2 3">SYSUP0005</strain>
    </source>
</reference>
<dbReference type="InterPro" id="IPR011944">
    <property type="entry name" value="Steroid_delta5-4_isomerase"/>
</dbReference>
<feature type="domain" description="DUF4440" evidence="1">
    <location>
        <begin position="11"/>
        <end position="127"/>
    </location>
</feature>
<dbReference type="SUPFAM" id="SSF54427">
    <property type="entry name" value="NTF2-like"/>
    <property type="match status" value="1"/>
</dbReference>
<evidence type="ECO:0000313" key="3">
    <source>
        <dbReference type="Proteomes" id="UP000305546"/>
    </source>
</evidence>
<dbReference type="OrthoDB" id="582247at2"/>
<dbReference type="InterPro" id="IPR027843">
    <property type="entry name" value="DUF4440"/>
</dbReference>
<proteinExistence type="predicted"/>
<name>A0A5C4LWM8_9PSEU</name>
<evidence type="ECO:0000313" key="2">
    <source>
        <dbReference type="EMBL" id="TNC23391.1"/>
    </source>
</evidence>
<gene>
    <name evidence="2" type="ORF">FG385_21885</name>
</gene>
<comment type="caution">
    <text evidence="2">The sequence shown here is derived from an EMBL/GenBank/DDBJ whole genome shotgun (WGS) entry which is preliminary data.</text>
</comment>
<keyword evidence="3" id="KW-1185">Reference proteome</keyword>
<dbReference type="Gene3D" id="3.10.450.50">
    <property type="match status" value="1"/>
</dbReference>
<dbReference type="Pfam" id="PF14534">
    <property type="entry name" value="DUF4440"/>
    <property type="match status" value="1"/>
</dbReference>
<accession>A0A5C4LWM8</accession>
<dbReference type="Proteomes" id="UP000305546">
    <property type="component" value="Unassembled WGS sequence"/>
</dbReference>
<dbReference type="RefSeq" id="WP_139098635.1">
    <property type="nucleotide sequence ID" value="NZ_VDFW01000020.1"/>
</dbReference>